<gene>
    <name evidence="1" type="ORF">D7V32_11220</name>
</gene>
<accession>A0A3A8E732</accession>
<reference evidence="1 2" key="1">
    <citation type="submission" date="2018-09" db="EMBL/GenBank/DDBJ databases">
        <title>The draft genome of Acinetobacter spp. strains.</title>
        <authorList>
            <person name="Qin J."/>
            <person name="Feng Y."/>
            <person name="Zong Z."/>
        </authorList>
    </citation>
    <scope>NUCLEOTIDE SEQUENCE [LARGE SCALE GENOMIC DNA]</scope>
    <source>
        <strain evidence="1 2">WCHAc060012</strain>
    </source>
</reference>
<evidence type="ECO:0000313" key="2">
    <source>
        <dbReference type="Proteomes" id="UP000282388"/>
    </source>
</evidence>
<dbReference type="Proteomes" id="UP000282388">
    <property type="component" value="Unassembled WGS sequence"/>
</dbReference>
<evidence type="ECO:0000313" key="1">
    <source>
        <dbReference type="EMBL" id="RKG30425.1"/>
    </source>
</evidence>
<comment type="caution">
    <text evidence="1">The sequence shown here is derived from an EMBL/GenBank/DDBJ whole genome shotgun (WGS) entry which is preliminary data.</text>
</comment>
<dbReference type="RefSeq" id="WP_120402967.1">
    <property type="nucleotide sequence ID" value="NZ_RAXV01000024.1"/>
</dbReference>
<protein>
    <submittedName>
        <fullName evidence="1">DUF2528 family protein</fullName>
    </submittedName>
</protein>
<dbReference type="Pfam" id="PF10800">
    <property type="entry name" value="DUF2528"/>
    <property type="match status" value="1"/>
</dbReference>
<sequence length="148" mass="17145">MQNDSNVETPQAEIPAYLQCEPRTYNVKLDSVHEFTCDLEFTIVIKCTDEELHEHNNFWSNSEYRLKKNNGDIVAVILKMIGRKVFWACYGGKDVVSSDHASNWGINSIFHEEGWGHESFEITKLNFDNYVDDDAFEFEPVKLEVQSC</sequence>
<dbReference type="OrthoDB" id="6691880at2"/>
<dbReference type="AlphaFoldDB" id="A0A3A8E732"/>
<organism evidence="1 2">
    <name type="scientific">Acinetobacter tianfuensis</name>
    <dbReference type="NCBI Taxonomy" id="2419603"/>
    <lineage>
        <taxon>Bacteria</taxon>
        <taxon>Pseudomonadati</taxon>
        <taxon>Pseudomonadota</taxon>
        <taxon>Gammaproteobacteria</taxon>
        <taxon>Moraxellales</taxon>
        <taxon>Moraxellaceae</taxon>
        <taxon>Acinetobacter</taxon>
    </lineage>
</organism>
<name>A0A3A8E732_9GAMM</name>
<dbReference type="EMBL" id="RAXV01000024">
    <property type="protein sequence ID" value="RKG30425.1"/>
    <property type="molecule type" value="Genomic_DNA"/>
</dbReference>
<keyword evidence="2" id="KW-1185">Reference proteome</keyword>
<proteinExistence type="predicted"/>
<dbReference type="InterPro" id="IPR024252">
    <property type="entry name" value="DUF2528"/>
</dbReference>